<organism evidence="1 2">
    <name type="scientific">Lentinus brumalis</name>
    <dbReference type="NCBI Taxonomy" id="2498619"/>
    <lineage>
        <taxon>Eukaryota</taxon>
        <taxon>Fungi</taxon>
        <taxon>Dikarya</taxon>
        <taxon>Basidiomycota</taxon>
        <taxon>Agaricomycotina</taxon>
        <taxon>Agaricomycetes</taxon>
        <taxon>Polyporales</taxon>
        <taxon>Polyporaceae</taxon>
        <taxon>Lentinus</taxon>
    </lineage>
</organism>
<sequence>MSQRWEITPRAKTAGVSMHVLPRLTAQLTLAGLHWLPRSRTCHETVGLHSALLAIISTLPNVQPAFLTTDLR</sequence>
<dbReference type="AlphaFoldDB" id="A0A371DAZ9"/>
<evidence type="ECO:0000313" key="1">
    <source>
        <dbReference type="EMBL" id="RDX49719.1"/>
    </source>
</evidence>
<dbReference type="Proteomes" id="UP000256964">
    <property type="component" value="Unassembled WGS sequence"/>
</dbReference>
<accession>A0A371DAZ9</accession>
<proteinExistence type="predicted"/>
<reference evidence="1 2" key="1">
    <citation type="journal article" date="2018" name="Biotechnol. Biofuels">
        <title>Integrative visual omics of the white-rot fungus Polyporus brumalis exposes the biotechnological potential of its oxidative enzymes for delignifying raw plant biomass.</title>
        <authorList>
            <person name="Miyauchi S."/>
            <person name="Rancon A."/>
            <person name="Drula E."/>
            <person name="Hage H."/>
            <person name="Chaduli D."/>
            <person name="Favel A."/>
            <person name="Grisel S."/>
            <person name="Henrissat B."/>
            <person name="Herpoel-Gimbert I."/>
            <person name="Ruiz-Duenas F.J."/>
            <person name="Chevret D."/>
            <person name="Hainaut M."/>
            <person name="Lin J."/>
            <person name="Wang M."/>
            <person name="Pangilinan J."/>
            <person name="Lipzen A."/>
            <person name="Lesage-Meessen L."/>
            <person name="Navarro D."/>
            <person name="Riley R."/>
            <person name="Grigoriev I.V."/>
            <person name="Zhou S."/>
            <person name="Raouche S."/>
            <person name="Rosso M.N."/>
        </authorList>
    </citation>
    <scope>NUCLEOTIDE SEQUENCE [LARGE SCALE GENOMIC DNA]</scope>
    <source>
        <strain evidence="1 2">BRFM 1820</strain>
    </source>
</reference>
<protein>
    <submittedName>
        <fullName evidence="1">Uncharacterized protein</fullName>
    </submittedName>
</protein>
<dbReference type="EMBL" id="KZ857403">
    <property type="protein sequence ID" value="RDX49719.1"/>
    <property type="molecule type" value="Genomic_DNA"/>
</dbReference>
<name>A0A371DAZ9_9APHY</name>
<evidence type="ECO:0000313" key="2">
    <source>
        <dbReference type="Proteomes" id="UP000256964"/>
    </source>
</evidence>
<gene>
    <name evidence="1" type="ORF">OH76DRAFT_508457</name>
</gene>
<keyword evidence="2" id="KW-1185">Reference proteome</keyword>